<keyword evidence="2" id="KW-0812">Transmembrane</keyword>
<comment type="caution">
    <text evidence="3">The sequence shown here is derived from an EMBL/GenBank/DDBJ whole genome shotgun (WGS) entry which is preliminary data.</text>
</comment>
<gene>
    <name evidence="3" type="ORF">XENORESO_013244</name>
</gene>
<sequence length="289" mass="33007">MFRQIGRRWSGMSSGFHLGRLFIVLLLLLFFSLFWFHPAGFYSLLPDFNVADVPGLSSVHSFMSSQSQSAEGIVEVLVQSPPPSAEMPPQEVSSAAPPAVVVLDSERLVQMEQSLRALWEEMEAAERRAEQSHSELLQLYADLHQQASGSHHSRYDVELWTRGLMEQQLSLLRRRLGEERRQREQMRQQDLLVVKTQMSRLEQLELQLQQVVARSRVSLKIQLVNGFKFVYGRGVKLRFRRAGVPQCLDVTLVQHLGQMAESPPQHVSKFHSILLMNTDPRGLEFDTCG</sequence>
<organism evidence="3 4">
    <name type="scientific">Xenotaenia resolanae</name>
    <dbReference type="NCBI Taxonomy" id="208358"/>
    <lineage>
        <taxon>Eukaryota</taxon>
        <taxon>Metazoa</taxon>
        <taxon>Chordata</taxon>
        <taxon>Craniata</taxon>
        <taxon>Vertebrata</taxon>
        <taxon>Euteleostomi</taxon>
        <taxon>Actinopterygii</taxon>
        <taxon>Neopterygii</taxon>
        <taxon>Teleostei</taxon>
        <taxon>Neoteleostei</taxon>
        <taxon>Acanthomorphata</taxon>
        <taxon>Ovalentaria</taxon>
        <taxon>Atherinomorphae</taxon>
        <taxon>Cyprinodontiformes</taxon>
        <taxon>Goodeidae</taxon>
        <taxon>Xenotaenia</taxon>
    </lineage>
</organism>
<proteinExistence type="predicted"/>
<keyword evidence="4" id="KW-1185">Reference proteome</keyword>
<keyword evidence="1" id="KW-0175">Coiled coil</keyword>
<evidence type="ECO:0000256" key="2">
    <source>
        <dbReference type="SAM" id="Phobius"/>
    </source>
</evidence>
<feature type="transmembrane region" description="Helical" evidence="2">
    <location>
        <begin position="21"/>
        <end position="45"/>
    </location>
</feature>
<evidence type="ECO:0000256" key="1">
    <source>
        <dbReference type="SAM" id="Coils"/>
    </source>
</evidence>
<name>A0ABV0W5R2_9TELE</name>
<keyword evidence="2" id="KW-0472">Membrane</keyword>
<dbReference type="Proteomes" id="UP001444071">
    <property type="component" value="Unassembled WGS sequence"/>
</dbReference>
<dbReference type="EMBL" id="JAHRIM010024158">
    <property type="protein sequence ID" value="MEQ2263812.1"/>
    <property type="molecule type" value="Genomic_DNA"/>
</dbReference>
<evidence type="ECO:0000313" key="3">
    <source>
        <dbReference type="EMBL" id="MEQ2263812.1"/>
    </source>
</evidence>
<feature type="coiled-coil region" evidence="1">
    <location>
        <begin position="169"/>
        <end position="214"/>
    </location>
</feature>
<reference evidence="3 4" key="1">
    <citation type="submission" date="2021-06" db="EMBL/GenBank/DDBJ databases">
        <authorList>
            <person name="Palmer J.M."/>
        </authorList>
    </citation>
    <scope>NUCLEOTIDE SEQUENCE [LARGE SCALE GENOMIC DNA]</scope>
    <source>
        <strain evidence="3 4">XR_2019</strain>
        <tissue evidence="3">Muscle</tissue>
    </source>
</reference>
<accession>A0ABV0W5R2</accession>
<feature type="coiled-coil region" evidence="1">
    <location>
        <begin position="108"/>
        <end position="142"/>
    </location>
</feature>
<keyword evidence="2" id="KW-1133">Transmembrane helix</keyword>
<evidence type="ECO:0000313" key="4">
    <source>
        <dbReference type="Proteomes" id="UP001444071"/>
    </source>
</evidence>
<protein>
    <submittedName>
        <fullName evidence="3">Uncharacterized protein</fullName>
    </submittedName>
</protein>